<evidence type="ECO:0000259" key="1">
    <source>
        <dbReference type="PROSITE" id="PS50851"/>
    </source>
</evidence>
<dbReference type="AlphaFoldDB" id="A0A0F9UNH0"/>
<dbReference type="GO" id="GO:0007165">
    <property type="term" value="P:signal transduction"/>
    <property type="evidence" value="ECO:0007669"/>
    <property type="project" value="InterPro"/>
</dbReference>
<dbReference type="InterPro" id="IPR002545">
    <property type="entry name" value="CheW-lke_dom"/>
</dbReference>
<organism evidence="2">
    <name type="scientific">marine sediment metagenome</name>
    <dbReference type="NCBI Taxonomy" id="412755"/>
    <lineage>
        <taxon>unclassified sequences</taxon>
        <taxon>metagenomes</taxon>
        <taxon>ecological metagenomes</taxon>
    </lineage>
</organism>
<accession>A0A0F9UNH0</accession>
<sequence>MSDVLESLNGLIIPLAGKPLLLPNVAVAELVGYRLSQSASQGPEWFLGWTLWRDQQVPMVDLDSLLANGFEPAVDAQPRTLILNALDGVADLHFIGLRVWGIPRARKLARDEVEQVGPGGSYVLQQVRVADEPDELLIPDLAAVERSLEQAGLLRRAG</sequence>
<reference evidence="2" key="1">
    <citation type="journal article" date="2015" name="Nature">
        <title>Complex archaea that bridge the gap between prokaryotes and eukaryotes.</title>
        <authorList>
            <person name="Spang A."/>
            <person name="Saw J.H."/>
            <person name="Jorgensen S.L."/>
            <person name="Zaremba-Niedzwiedzka K."/>
            <person name="Martijn J."/>
            <person name="Lind A.E."/>
            <person name="van Eijk R."/>
            <person name="Schleper C."/>
            <person name="Guy L."/>
            <person name="Ettema T.J."/>
        </authorList>
    </citation>
    <scope>NUCLEOTIDE SEQUENCE</scope>
</reference>
<name>A0A0F9UNH0_9ZZZZ</name>
<dbReference type="GO" id="GO:0006935">
    <property type="term" value="P:chemotaxis"/>
    <property type="evidence" value="ECO:0007669"/>
    <property type="project" value="InterPro"/>
</dbReference>
<dbReference type="SUPFAM" id="SSF50341">
    <property type="entry name" value="CheW-like"/>
    <property type="match status" value="1"/>
</dbReference>
<feature type="domain" description="CheW-like" evidence="1">
    <location>
        <begin position="7"/>
        <end position="150"/>
    </location>
</feature>
<evidence type="ECO:0000313" key="2">
    <source>
        <dbReference type="EMBL" id="KKN93204.1"/>
    </source>
</evidence>
<dbReference type="EMBL" id="LAZR01000088">
    <property type="protein sequence ID" value="KKN93204.1"/>
    <property type="molecule type" value="Genomic_DNA"/>
</dbReference>
<gene>
    <name evidence="2" type="ORF">LCGC14_0200690</name>
</gene>
<proteinExistence type="predicted"/>
<comment type="caution">
    <text evidence="2">The sequence shown here is derived from an EMBL/GenBank/DDBJ whole genome shotgun (WGS) entry which is preliminary data.</text>
</comment>
<dbReference type="Pfam" id="PF01584">
    <property type="entry name" value="CheW"/>
    <property type="match status" value="1"/>
</dbReference>
<dbReference type="InterPro" id="IPR036061">
    <property type="entry name" value="CheW-like_dom_sf"/>
</dbReference>
<protein>
    <recommendedName>
        <fullName evidence="1">CheW-like domain-containing protein</fullName>
    </recommendedName>
</protein>
<dbReference type="PROSITE" id="PS50851">
    <property type="entry name" value="CHEW"/>
    <property type="match status" value="1"/>
</dbReference>